<evidence type="ECO:0000256" key="3">
    <source>
        <dbReference type="ARBA" id="ARBA00022679"/>
    </source>
</evidence>
<dbReference type="InterPro" id="IPR036940">
    <property type="entry name" value="PI3/4_kinase_cat_sf"/>
</dbReference>
<evidence type="ECO:0000259" key="9">
    <source>
        <dbReference type="PROSITE" id="PS50290"/>
    </source>
</evidence>
<dbReference type="GO" id="GO:0031932">
    <property type="term" value="C:TORC2 complex"/>
    <property type="evidence" value="ECO:0007669"/>
    <property type="project" value="TreeGrafter"/>
</dbReference>
<dbReference type="FunFam" id="3.30.1010.10:FF:000006">
    <property type="entry name" value="Serine/threonine-protein kinase TOR"/>
    <property type="match status" value="1"/>
</dbReference>
<dbReference type="RefSeq" id="XP_068362531.1">
    <property type="nucleotide sequence ID" value="XM_068502145.1"/>
</dbReference>
<feature type="domain" description="FAT" evidence="10">
    <location>
        <begin position="1193"/>
        <end position="1686"/>
    </location>
</feature>
<evidence type="ECO:0000256" key="1">
    <source>
        <dbReference type="ARBA" id="ARBA00011031"/>
    </source>
</evidence>
<comment type="similarity">
    <text evidence="1">Belongs to the PI3/PI4-kinase family.</text>
</comment>
<dbReference type="InterPro" id="IPR018936">
    <property type="entry name" value="PI3/4_kinase_CS"/>
</dbReference>
<dbReference type="Pfam" id="PF23593">
    <property type="entry name" value="HEAT_ATR"/>
    <property type="match status" value="1"/>
</dbReference>
<reference evidence="12" key="1">
    <citation type="submission" date="2016-10" db="EMBL/GenBank/DDBJ databases">
        <authorList>
            <person name="Benchimol M."/>
            <person name="Almeida L.G."/>
            <person name="Vasconcelos A.T."/>
            <person name="Perreira-Neves A."/>
            <person name="Rosa I.A."/>
            <person name="Tasca T."/>
            <person name="Bogo M.R."/>
            <person name="de Souza W."/>
        </authorList>
    </citation>
    <scope>NUCLEOTIDE SEQUENCE [LARGE SCALE GENOMIC DNA]</scope>
    <source>
        <strain evidence="12">K</strain>
    </source>
</reference>
<dbReference type="EC" id="2.7.11.1" evidence="2"/>
<dbReference type="GO" id="GO:0031929">
    <property type="term" value="P:TOR signaling"/>
    <property type="evidence" value="ECO:0007669"/>
    <property type="project" value="TreeGrafter"/>
</dbReference>
<dbReference type="SMART" id="SM00146">
    <property type="entry name" value="PI3Kc"/>
    <property type="match status" value="1"/>
</dbReference>
<evidence type="ECO:0000313" key="13">
    <source>
        <dbReference type="Proteomes" id="UP000179807"/>
    </source>
</evidence>
<dbReference type="Pfam" id="PF11865">
    <property type="entry name" value="mTOR_dom"/>
    <property type="match status" value="1"/>
</dbReference>
<dbReference type="InterPro" id="IPR016024">
    <property type="entry name" value="ARM-type_fold"/>
</dbReference>
<dbReference type="SUPFAM" id="SSF47212">
    <property type="entry name" value="FKBP12-rapamycin-binding domain of FKBP-rapamycin-associated protein (FRAP)"/>
    <property type="match status" value="1"/>
</dbReference>
<dbReference type="SMART" id="SM01343">
    <property type="entry name" value="FATC"/>
    <property type="match status" value="1"/>
</dbReference>
<dbReference type="GO" id="GO:0005634">
    <property type="term" value="C:nucleus"/>
    <property type="evidence" value="ECO:0007669"/>
    <property type="project" value="TreeGrafter"/>
</dbReference>
<dbReference type="VEuPathDB" id="TrichDB:TRFO_21719"/>
<dbReference type="PROSITE" id="PS51189">
    <property type="entry name" value="FAT"/>
    <property type="match status" value="1"/>
</dbReference>
<keyword evidence="6 12" id="KW-0418">Kinase</keyword>
<evidence type="ECO:0000256" key="7">
    <source>
        <dbReference type="ARBA" id="ARBA00022840"/>
    </source>
</evidence>
<evidence type="ECO:0000259" key="10">
    <source>
        <dbReference type="PROSITE" id="PS51189"/>
    </source>
</evidence>
<feature type="domain" description="PI3K/PI4K catalytic" evidence="9">
    <location>
        <begin position="1860"/>
        <end position="2208"/>
    </location>
</feature>
<dbReference type="InterPro" id="IPR024585">
    <property type="entry name" value="mTOR_dom"/>
</dbReference>
<accession>A0A1J4KDW8</accession>
<keyword evidence="13" id="KW-1185">Reference proteome</keyword>
<dbReference type="InterPro" id="IPR014009">
    <property type="entry name" value="PIK_FAT"/>
</dbReference>
<evidence type="ECO:0000259" key="11">
    <source>
        <dbReference type="PROSITE" id="PS51190"/>
    </source>
</evidence>
<evidence type="ECO:0000256" key="8">
    <source>
        <dbReference type="ARBA" id="ARBA00048679"/>
    </source>
</evidence>
<sequence length="2224" mass="254532">MKTNDSNHKSVLLFSSSLNSITNYDSFEFQVCILNFKSYILNEFSLRREQNNITTFFSEIFSEISRASSSLTFITLLYVTIDINLGDKVQKSIEIARWLENIPLNSGGLFWDYFEKIIIYLNRTLRKSFDQILNRFRERTRLLSESTQADDGRSPDDPEQLFNLLSILCKHFPETMVPYQRILITNVFTPSLIVADSKKIPAIIDAIKSLFTYLPRDEEYFKLFCKKLSVYLSSKDHLMISNACLASQVLLDVNPKCTNYFRITLLPVPFLTSRDILQKLAAFSALPICFKCSSNLFTDDVNQQILKQYEVLVRKKSQNRDEALIGLANYLFARQGTFNQSDLKRIKKCHKSVEELVDTESAGYCLCALMASMPDQTYQKSEYFVKVSEPIFSLPLSSLLTDGILKYSAFAISNAEYCVKRVLSMANTILLSFNSTTTQVMTAFQCIQHMQIESKYLTLPLIMQFSIYMNHDDIQVRRIASDIVLKYQRAKPSIDVVQRVLSVISTENHAEHRQHLMESLYKQPSDETILPLLQSLLHDLSSQIRRETLRYMAVLTHIPAASELLHDFLSEKINDIEHNTISKEHVECFFIVSDTAYKNQKEIFAQHTKNLLAPFSRFLITHILNSSTSSLPTQTIRLLAQIIPLAPNCVDISKLCIIISNCLQMHSSENRLEAARDLIQSALDYTNLKYTIYSSHSDLIIKLFALSNVSNSNENGMKIIKLLGSIGAIDPQTIKDLHKSDDLENEKATTTSPNKYVLNFTPLQASEALTVASVGVSLMNILDILSEESLSSLHAIAFTILPKILGKHRTSISGSMEAEFLQRITKLLTTASDSTILVIINYMVALISVLQERFAPLVPHVINLITKYWSKLDQALLMRVGTWMMQYNRGVCNSYLPRLASVYVSEFSTADEKKVSSILVEIVSFGGGVSTVDHIIFPPILKWIQSHANDNINNLLTHLKQIVVQAESLKFASQILKVMIQVGQINKQVASQALEVVMAVAVQIGQQFLLFVPHVTSVFNIDDVKFMRQLILRLELNQPLTSNITEGYQFRRESSLSQAPISGNPGKIDDCSCVPFQMPPNDADDGQWITWCNELFSSLIRKSAARAISACEPLVSKHYLIRDALYPLAFAIFYFPPGVKEGLIMPNKDIKNILISFFRAESVPRQIIRPFLNVIELFELLQIKPPNKITEKMIIDRAEKAERIPQALRVSEKLFEQGDDKQTERLIVYNQQLGLPLAANGVLRIAAGRGFSTTKGVLAERLGLWEDALKSYNSEINEDTSNNLIKIGRLRCLAALSQYNELKRVAIESGSKTFEAKANWHLFKDDEFISTVKSIDANNDEESKYYYALYKTLIGKLDEAEILLKEIRESMILKIFPTISEDYERVYNDFARVSLCTEIEEAIQYMRLRGQYEGAVLDDNNRQSTATAMQRIVNVWKLRYKELPENPVILHETLRIRSLVMNVKELKYEWFHFIDVATKCNRVELARLTIDFLREKGLAEDNDLKMAQARLMWSLGDDAIKYLRENVPVTHPGVQITIGKWLMEQDKFIESRKHISKSVLYMPDDYKLWSQVNYKLFEETKEVKYLVDSFEASLNGLSVSTNDPLSFTLRILSNLFRRGCKEIYEKFQAKIKTIPVHVWIDVLPQIIARAHSKDQDLREIIVDLIYAVGAEQPHVVLYSLMVPLKSDQSVRQHIAATIFSKLSILFPTIVDQMKTLADELIRTAVTWWETWNTSLEEASHAYITRNDPDEMVSLLSPLHKLTNKPPETFYEVMFARSFGQQLEEASEWINRYKETHTPECLYQAWARYITVFHQVKPFINDLKSIPLADASPILASMHSTELVVPGTYAYNEPLIYLTEIAPVMTVMKSKQRPRRMAMRGSDGMTYTFLLKAHEDTRLDERVMQFFTLINTLISHSAIPMKDRLNIATYKVIPLTGEVGLIGWVPSCNTLYEIVRDHRKKLNIPLEVEFMTTMKIAPNYETLPLIDKEKAFIRGLKAEFPSSVKLYKRDERETLESDGNDLKHLLLALSDDSNHWLERRIEFSTSLAMTSMSGYILGLGDRHLSNIMIKKRSAKLVHIDFGDCFEVAMHRDKYPERVPFRLTRILRNALELSSTEGTFRTCCENVIDLFRNNRHQIIGLLEVFIYDPLLQWIDSPSTDQVNKVDEPVESSSAAGIIKRIKNKLKGADFDEGTILNVNDQVDRLIHEATDTKNLCQMFRGWFPWW</sequence>
<keyword evidence="4" id="KW-0677">Repeat</keyword>
<gene>
    <name evidence="12" type="ORF">TRFO_21719</name>
</gene>
<proteinExistence type="inferred from homology"/>
<protein>
    <recommendedName>
        <fullName evidence="2">non-specific serine/threonine protein kinase</fullName>
        <ecNumber evidence="2">2.7.11.1</ecNumber>
    </recommendedName>
</protein>
<feature type="domain" description="FATC" evidence="11">
    <location>
        <begin position="2192"/>
        <end position="2224"/>
    </location>
</feature>
<evidence type="ECO:0000313" key="12">
    <source>
        <dbReference type="EMBL" id="OHT09395.1"/>
    </source>
</evidence>
<dbReference type="InterPro" id="IPR026683">
    <property type="entry name" value="TOR_cat"/>
</dbReference>
<evidence type="ECO:0000256" key="6">
    <source>
        <dbReference type="ARBA" id="ARBA00022777"/>
    </source>
</evidence>
<dbReference type="Gene3D" id="1.10.1070.11">
    <property type="entry name" value="Phosphatidylinositol 3-/4-kinase, catalytic domain"/>
    <property type="match status" value="1"/>
</dbReference>
<keyword evidence="7" id="KW-0067">ATP-binding</keyword>
<dbReference type="PROSITE" id="PS51190">
    <property type="entry name" value="FATC"/>
    <property type="match status" value="1"/>
</dbReference>
<dbReference type="Pfam" id="PF02259">
    <property type="entry name" value="FAT"/>
    <property type="match status" value="1"/>
</dbReference>
<dbReference type="Proteomes" id="UP000179807">
    <property type="component" value="Unassembled WGS sequence"/>
</dbReference>
<dbReference type="OrthoDB" id="2132549at2759"/>
<dbReference type="SUPFAM" id="SSF56112">
    <property type="entry name" value="Protein kinase-like (PK-like)"/>
    <property type="match status" value="1"/>
</dbReference>
<dbReference type="GO" id="GO:0016242">
    <property type="term" value="P:negative regulation of macroautophagy"/>
    <property type="evidence" value="ECO:0007669"/>
    <property type="project" value="TreeGrafter"/>
</dbReference>
<dbReference type="SMART" id="SM01345">
    <property type="entry name" value="Rapamycin_bind"/>
    <property type="match status" value="1"/>
</dbReference>
<name>A0A1J4KDW8_9EUKA</name>
<dbReference type="InterPro" id="IPR011009">
    <property type="entry name" value="Kinase-like_dom_sf"/>
</dbReference>
<dbReference type="EMBL" id="MLAK01000640">
    <property type="protein sequence ID" value="OHT09395.1"/>
    <property type="molecule type" value="Genomic_DNA"/>
</dbReference>
<keyword evidence="5" id="KW-0547">Nucleotide-binding</keyword>
<dbReference type="PROSITE" id="PS50290">
    <property type="entry name" value="PI3_4_KINASE_3"/>
    <property type="match status" value="1"/>
</dbReference>
<dbReference type="InterPro" id="IPR036738">
    <property type="entry name" value="FRB_sf"/>
</dbReference>
<dbReference type="Pfam" id="PF08771">
    <property type="entry name" value="FRB_dom"/>
    <property type="match status" value="1"/>
</dbReference>
<dbReference type="InterPro" id="IPR050517">
    <property type="entry name" value="DDR_Repair_Kinase"/>
</dbReference>
<dbReference type="GO" id="GO:0005524">
    <property type="term" value="F:ATP binding"/>
    <property type="evidence" value="ECO:0007669"/>
    <property type="project" value="UniProtKB-KW"/>
</dbReference>
<comment type="caution">
    <text evidence="12">The sequence shown here is derived from an EMBL/GenBank/DDBJ whole genome shotgun (WGS) entry which is preliminary data.</text>
</comment>
<evidence type="ECO:0000256" key="5">
    <source>
        <dbReference type="ARBA" id="ARBA00022741"/>
    </source>
</evidence>
<dbReference type="SUPFAM" id="SSF48371">
    <property type="entry name" value="ARM repeat"/>
    <property type="match status" value="2"/>
</dbReference>
<keyword evidence="3" id="KW-0808">Transferase</keyword>
<dbReference type="PROSITE" id="PS00916">
    <property type="entry name" value="PI3_4_KINASE_2"/>
    <property type="match status" value="1"/>
</dbReference>
<dbReference type="InterPro" id="IPR057564">
    <property type="entry name" value="HEAT_ATR"/>
</dbReference>
<dbReference type="GO" id="GO:0044877">
    <property type="term" value="F:protein-containing complex binding"/>
    <property type="evidence" value="ECO:0007669"/>
    <property type="project" value="InterPro"/>
</dbReference>
<dbReference type="GO" id="GO:0031931">
    <property type="term" value="C:TORC1 complex"/>
    <property type="evidence" value="ECO:0007669"/>
    <property type="project" value="TreeGrafter"/>
</dbReference>
<dbReference type="Gene3D" id="3.30.1010.10">
    <property type="entry name" value="Phosphatidylinositol 3-kinase Catalytic Subunit, Chain A, domain 4"/>
    <property type="match status" value="1"/>
</dbReference>
<dbReference type="InterPro" id="IPR000403">
    <property type="entry name" value="PI3/4_kinase_cat_dom"/>
</dbReference>
<dbReference type="Pfam" id="PF00454">
    <property type="entry name" value="PI3_PI4_kinase"/>
    <property type="match status" value="1"/>
</dbReference>
<evidence type="ECO:0000256" key="2">
    <source>
        <dbReference type="ARBA" id="ARBA00012513"/>
    </source>
</evidence>
<evidence type="ECO:0000256" key="4">
    <source>
        <dbReference type="ARBA" id="ARBA00022737"/>
    </source>
</evidence>
<dbReference type="PANTHER" id="PTHR11139">
    <property type="entry name" value="ATAXIA TELANGIECTASIA MUTATED ATM -RELATED"/>
    <property type="match status" value="1"/>
</dbReference>
<dbReference type="InterPro" id="IPR003151">
    <property type="entry name" value="PIK-rel_kinase_FAT"/>
</dbReference>
<dbReference type="Pfam" id="PF02260">
    <property type="entry name" value="FATC"/>
    <property type="match status" value="1"/>
</dbReference>
<dbReference type="GO" id="GO:0005737">
    <property type="term" value="C:cytoplasm"/>
    <property type="evidence" value="ECO:0007669"/>
    <property type="project" value="TreeGrafter"/>
</dbReference>
<dbReference type="InterPro" id="IPR009076">
    <property type="entry name" value="FRB_dom"/>
</dbReference>
<comment type="catalytic activity">
    <reaction evidence="8">
        <text>L-seryl-[protein] + ATP = O-phospho-L-seryl-[protein] + ADP + H(+)</text>
        <dbReference type="Rhea" id="RHEA:17989"/>
        <dbReference type="Rhea" id="RHEA-COMP:9863"/>
        <dbReference type="Rhea" id="RHEA-COMP:11604"/>
        <dbReference type="ChEBI" id="CHEBI:15378"/>
        <dbReference type="ChEBI" id="CHEBI:29999"/>
        <dbReference type="ChEBI" id="CHEBI:30616"/>
        <dbReference type="ChEBI" id="CHEBI:83421"/>
        <dbReference type="ChEBI" id="CHEBI:456216"/>
        <dbReference type="EC" id="2.7.11.1"/>
    </reaction>
</comment>
<dbReference type="GeneID" id="94836849"/>
<dbReference type="PANTHER" id="PTHR11139:SF9">
    <property type="entry name" value="SERINE_THREONINE-PROTEIN KINASE MTOR"/>
    <property type="match status" value="1"/>
</dbReference>
<dbReference type="InterPro" id="IPR003152">
    <property type="entry name" value="FATC_dom"/>
</dbReference>
<dbReference type="Gene3D" id="1.20.120.150">
    <property type="entry name" value="FKBP12-rapamycin binding domain"/>
    <property type="match status" value="1"/>
</dbReference>
<dbReference type="CDD" id="cd05169">
    <property type="entry name" value="PIKKc_TOR"/>
    <property type="match status" value="1"/>
</dbReference>
<organism evidence="12 13">
    <name type="scientific">Tritrichomonas foetus</name>
    <dbReference type="NCBI Taxonomy" id="1144522"/>
    <lineage>
        <taxon>Eukaryota</taxon>
        <taxon>Metamonada</taxon>
        <taxon>Parabasalia</taxon>
        <taxon>Tritrichomonadida</taxon>
        <taxon>Tritrichomonadidae</taxon>
        <taxon>Tritrichomonas</taxon>
    </lineage>
</organism>
<dbReference type="GO" id="GO:0004674">
    <property type="term" value="F:protein serine/threonine kinase activity"/>
    <property type="evidence" value="ECO:0007669"/>
    <property type="project" value="UniProtKB-EC"/>
</dbReference>